<proteinExistence type="predicted"/>
<comment type="caution">
    <text evidence="2">The sequence shown here is derived from an EMBL/GenBank/DDBJ whole genome shotgun (WGS) entry which is preliminary data.</text>
</comment>
<dbReference type="Gene3D" id="2.130.10.130">
    <property type="entry name" value="Integrin alpha, N-terminal"/>
    <property type="match status" value="1"/>
</dbReference>
<evidence type="ECO:0000313" key="2">
    <source>
        <dbReference type="EMBL" id="KIL42117.1"/>
    </source>
</evidence>
<dbReference type="InterPro" id="IPR028994">
    <property type="entry name" value="Integrin_alpha_N"/>
</dbReference>
<organism evidence="2 3">
    <name type="scientific">Gordoniibacillus kamchatkensis</name>
    <dbReference type="NCBI Taxonomy" id="1590651"/>
    <lineage>
        <taxon>Bacteria</taxon>
        <taxon>Bacillati</taxon>
        <taxon>Bacillota</taxon>
        <taxon>Bacilli</taxon>
        <taxon>Bacillales</taxon>
        <taxon>Paenibacillaceae</taxon>
        <taxon>Gordoniibacillus</taxon>
    </lineage>
</organism>
<dbReference type="Pfam" id="PF10096">
    <property type="entry name" value="DUF2334"/>
    <property type="match status" value="1"/>
</dbReference>
<dbReference type="InterPro" id="IPR011330">
    <property type="entry name" value="Glyco_hydro/deAcase_b/a-brl"/>
</dbReference>
<dbReference type="Proteomes" id="UP000031967">
    <property type="component" value="Unassembled WGS sequence"/>
</dbReference>
<dbReference type="Pfam" id="PF13517">
    <property type="entry name" value="FG-GAP_3"/>
    <property type="match status" value="1"/>
</dbReference>
<dbReference type="InterPro" id="IPR018763">
    <property type="entry name" value="DUF2334"/>
</dbReference>
<dbReference type="SUPFAM" id="SSF69318">
    <property type="entry name" value="Integrin alpha N-terminal domain"/>
    <property type="match status" value="1"/>
</dbReference>
<evidence type="ECO:0008006" key="4">
    <source>
        <dbReference type="Google" id="ProtNLM"/>
    </source>
</evidence>
<dbReference type="Gene3D" id="3.20.20.370">
    <property type="entry name" value="Glycoside hydrolase/deacetylase"/>
    <property type="match status" value="1"/>
</dbReference>
<accession>A0ABR5AP35</accession>
<evidence type="ECO:0000313" key="3">
    <source>
        <dbReference type="Proteomes" id="UP000031967"/>
    </source>
</evidence>
<reference evidence="2 3" key="1">
    <citation type="submission" date="2014-12" db="EMBL/GenBank/DDBJ databases">
        <title>Draft genome sequence of Paenibacillus kamchatkensis strain B-2647.</title>
        <authorList>
            <person name="Karlyshev A.V."/>
            <person name="Kudryashova E.B."/>
        </authorList>
    </citation>
    <scope>NUCLEOTIDE SEQUENCE [LARGE SCALE GENOMIC DNA]</scope>
    <source>
        <strain evidence="2 3">VKM B-2647</strain>
    </source>
</reference>
<dbReference type="InterPro" id="IPR013517">
    <property type="entry name" value="FG-GAP"/>
</dbReference>
<gene>
    <name evidence="2" type="ORF">SD70_02760</name>
</gene>
<dbReference type="RefSeq" id="WP_041045436.1">
    <property type="nucleotide sequence ID" value="NZ_JXAK01000003.1"/>
</dbReference>
<keyword evidence="1" id="KW-0732">Signal</keyword>
<dbReference type="EMBL" id="JXAK01000003">
    <property type="protein sequence ID" value="KIL42117.1"/>
    <property type="molecule type" value="Genomic_DNA"/>
</dbReference>
<protein>
    <recommendedName>
        <fullName evidence="4">DUF2334 domain-containing protein</fullName>
    </recommendedName>
</protein>
<dbReference type="SUPFAM" id="SSF88713">
    <property type="entry name" value="Glycoside hydrolase/deacetylase"/>
    <property type="match status" value="1"/>
</dbReference>
<sequence>MARRPKPRIYRCRLSHVLVAALLLFFLVPDEAMITAVGETTMPKFVMLRLEDVGPGGQYDSLEQLGKLRAVIEYMQARNIPVHLAVIPRWLNYGDGGSVYDRSLDDAGDPLTAAFGRVLRAAVQRGASVGMHGYTHQAGNAPRKDGFQESGIGNEFNVEGLPDTDAAAYADARLREGLRIMNAAGLPPRFWEAPHYHTTAEQDAEFRRYFGLLYQADVHANRNAPEAQYRSERLQGRGFGAVNVPTPFSYIPYNKDENLILDKLGKSKNIVSFFYHPFLEFKHLEQVTDNAGLPVLRDGIPEYRYPDKARTLLQKLAAKLKARGYLFYSIHDYVPFTPAAMASLGVPGGEQALLGDIDGDAAADLIRWERTSGAVTAASGALGRNRYDAAPEAKRWATIPYAPGSVMALCDARGDRFSDLWVLRGSGKVLERYANSGAALALKQTWQVSLGAARELFVLPQTKGGFVVAALAADQSALQGVYVKGDTAKPLTPFRFKTKHEKRFMISSDAGGLGRPEAPALVLSRRDSSTLVGFTPDLKELGWTMQTADLGVPAERGELALGDFNGDGREDAVCFDTERRTYTVYLQGPDRSFALLSSFGPWGGVGGKLAVADLDGNGKSDLALFEHDEPVADAALSYETRLSPVLAGK</sequence>
<name>A0ABR5AP35_9BACL</name>
<keyword evidence="3" id="KW-1185">Reference proteome</keyword>
<evidence type="ECO:0000256" key="1">
    <source>
        <dbReference type="ARBA" id="ARBA00022729"/>
    </source>
</evidence>